<protein>
    <submittedName>
        <fullName evidence="6">LysR family transcriptional regulator</fullName>
    </submittedName>
</protein>
<dbReference type="GO" id="GO:0006351">
    <property type="term" value="P:DNA-templated transcription"/>
    <property type="evidence" value="ECO:0007669"/>
    <property type="project" value="TreeGrafter"/>
</dbReference>
<dbReference type="PRINTS" id="PR00039">
    <property type="entry name" value="HTHLYSR"/>
</dbReference>
<dbReference type="InterPro" id="IPR058163">
    <property type="entry name" value="LysR-type_TF_proteobact-type"/>
</dbReference>
<dbReference type="InterPro" id="IPR005119">
    <property type="entry name" value="LysR_subst-bd"/>
</dbReference>
<reference evidence="6 7" key="1">
    <citation type="submission" date="2018-03" db="EMBL/GenBank/DDBJ databases">
        <title>Genomic Encyclopedia of Archaeal and Bacterial Type Strains, Phase II (KMG-II): from individual species to whole genera.</title>
        <authorList>
            <person name="Goeker M."/>
        </authorList>
    </citation>
    <scope>NUCLEOTIDE SEQUENCE [LARGE SCALE GENOMIC DNA]</scope>
    <source>
        <strain evidence="6 7">DSM 29318</strain>
    </source>
</reference>
<accession>A0A2T0X1U3</accession>
<proteinExistence type="inferred from homology"/>
<dbReference type="GO" id="GO:0003700">
    <property type="term" value="F:DNA-binding transcription factor activity"/>
    <property type="evidence" value="ECO:0007669"/>
    <property type="project" value="InterPro"/>
</dbReference>
<dbReference type="InterPro" id="IPR000847">
    <property type="entry name" value="LysR_HTH_N"/>
</dbReference>
<keyword evidence="3" id="KW-0238">DNA-binding</keyword>
<dbReference type="Pfam" id="PF03466">
    <property type="entry name" value="LysR_substrate"/>
    <property type="match status" value="1"/>
</dbReference>
<dbReference type="GO" id="GO:0043565">
    <property type="term" value="F:sequence-specific DNA binding"/>
    <property type="evidence" value="ECO:0007669"/>
    <property type="project" value="TreeGrafter"/>
</dbReference>
<evidence type="ECO:0000313" key="6">
    <source>
        <dbReference type="EMBL" id="PRY92923.1"/>
    </source>
</evidence>
<keyword evidence="4" id="KW-0804">Transcription</keyword>
<dbReference type="InterPro" id="IPR036390">
    <property type="entry name" value="WH_DNA-bd_sf"/>
</dbReference>
<evidence type="ECO:0000313" key="7">
    <source>
        <dbReference type="Proteomes" id="UP000238801"/>
    </source>
</evidence>
<dbReference type="InterPro" id="IPR036388">
    <property type="entry name" value="WH-like_DNA-bd_sf"/>
</dbReference>
<keyword evidence="2" id="KW-0805">Transcription regulation</keyword>
<evidence type="ECO:0000259" key="5">
    <source>
        <dbReference type="PROSITE" id="PS50931"/>
    </source>
</evidence>
<dbReference type="Proteomes" id="UP000238801">
    <property type="component" value="Unassembled WGS sequence"/>
</dbReference>
<evidence type="ECO:0000256" key="3">
    <source>
        <dbReference type="ARBA" id="ARBA00023125"/>
    </source>
</evidence>
<evidence type="ECO:0000256" key="2">
    <source>
        <dbReference type="ARBA" id="ARBA00023015"/>
    </source>
</evidence>
<name>A0A2T0X1U3_9RHOB</name>
<dbReference type="SUPFAM" id="SSF53850">
    <property type="entry name" value="Periplasmic binding protein-like II"/>
    <property type="match status" value="1"/>
</dbReference>
<dbReference type="OrthoDB" id="7328368at2"/>
<dbReference type="PANTHER" id="PTHR30537:SF74">
    <property type="entry name" value="HTH-TYPE TRANSCRIPTIONAL REGULATOR TRPI"/>
    <property type="match status" value="1"/>
</dbReference>
<comment type="caution">
    <text evidence="6">The sequence shown here is derived from an EMBL/GenBank/DDBJ whole genome shotgun (WGS) entry which is preliminary data.</text>
</comment>
<comment type="similarity">
    <text evidence="1">Belongs to the LysR transcriptional regulatory family.</text>
</comment>
<dbReference type="Gene3D" id="1.10.10.10">
    <property type="entry name" value="Winged helix-like DNA-binding domain superfamily/Winged helix DNA-binding domain"/>
    <property type="match status" value="1"/>
</dbReference>
<feature type="domain" description="HTH lysR-type" evidence="5">
    <location>
        <begin position="7"/>
        <end position="64"/>
    </location>
</feature>
<evidence type="ECO:0000256" key="4">
    <source>
        <dbReference type="ARBA" id="ARBA00023163"/>
    </source>
</evidence>
<dbReference type="AlphaFoldDB" id="A0A2T0X1U3"/>
<evidence type="ECO:0000256" key="1">
    <source>
        <dbReference type="ARBA" id="ARBA00009437"/>
    </source>
</evidence>
<dbReference type="Pfam" id="PF00126">
    <property type="entry name" value="HTH_1"/>
    <property type="match status" value="1"/>
</dbReference>
<dbReference type="SUPFAM" id="SSF46785">
    <property type="entry name" value="Winged helix' DNA-binding domain"/>
    <property type="match status" value="1"/>
</dbReference>
<gene>
    <name evidence="6" type="ORF">BCF33_1786</name>
</gene>
<keyword evidence="7" id="KW-1185">Reference proteome</keyword>
<sequence length="291" mass="30108">MDWKRVPSLAALRAFEAAARTGSLSAAAGALNVTHAAISQHVRALEREVGAELLHRGPRGVEATETGATLAAALSDGFGRIAAGVEAARRARGVGPLRVAVTPTFAENWLMPRIGRFWAAHPEVEVALLPSTALADLAAGKADVAIRSGRGWPGSECLLSARYAVVAAPALAAADPDPARTCWYIEPYSDEIRRFAEAAGLIDGDSCVHEQPSNALTLAAVRAGHGLSAQTLPNVEAELAAGTLVAIRILEETGAGYHLVPAPAPPHPGLKPFAAWLRREAKGVESAGAGA</sequence>
<dbReference type="PANTHER" id="PTHR30537">
    <property type="entry name" value="HTH-TYPE TRANSCRIPTIONAL REGULATOR"/>
    <property type="match status" value="1"/>
</dbReference>
<dbReference type="EMBL" id="PVTT01000002">
    <property type="protein sequence ID" value="PRY92923.1"/>
    <property type="molecule type" value="Genomic_DNA"/>
</dbReference>
<dbReference type="PROSITE" id="PS50931">
    <property type="entry name" value="HTH_LYSR"/>
    <property type="match status" value="1"/>
</dbReference>
<dbReference type="Gene3D" id="3.40.190.10">
    <property type="entry name" value="Periplasmic binding protein-like II"/>
    <property type="match status" value="2"/>
</dbReference>
<organism evidence="6 7">
    <name type="scientific">Hasllibacter halocynthiae</name>
    <dbReference type="NCBI Taxonomy" id="595589"/>
    <lineage>
        <taxon>Bacteria</taxon>
        <taxon>Pseudomonadati</taxon>
        <taxon>Pseudomonadota</taxon>
        <taxon>Alphaproteobacteria</taxon>
        <taxon>Rhodobacterales</taxon>
        <taxon>Roseobacteraceae</taxon>
        <taxon>Hasllibacter</taxon>
    </lineage>
</organism>